<dbReference type="AlphaFoldDB" id="A0A9N7TQ93"/>
<accession>A0A9N7TQ93</accession>
<feature type="region of interest" description="Disordered" evidence="1">
    <location>
        <begin position="82"/>
        <end position="115"/>
    </location>
</feature>
<gene>
    <name evidence="2" type="ORF">PLEPLA_LOCUS4901</name>
</gene>
<name>A0A9N7TQ93_PLEPL</name>
<dbReference type="Proteomes" id="UP001153269">
    <property type="component" value="Unassembled WGS sequence"/>
</dbReference>
<organism evidence="2 3">
    <name type="scientific">Pleuronectes platessa</name>
    <name type="common">European plaice</name>
    <dbReference type="NCBI Taxonomy" id="8262"/>
    <lineage>
        <taxon>Eukaryota</taxon>
        <taxon>Metazoa</taxon>
        <taxon>Chordata</taxon>
        <taxon>Craniata</taxon>
        <taxon>Vertebrata</taxon>
        <taxon>Euteleostomi</taxon>
        <taxon>Actinopterygii</taxon>
        <taxon>Neopterygii</taxon>
        <taxon>Teleostei</taxon>
        <taxon>Neoteleostei</taxon>
        <taxon>Acanthomorphata</taxon>
        <taxon>Carangaria</taxon>
        <taxon>Pleuronectiformes</taxon>
        <taxon>Pleuronectoidei</taxon>
        <taxon>Pleuronectidae</taxon>
        <taxon>Pleuronectes</taxon>
    </lineage>
</organism>
<sequence>MLQVEKGEETAQVLALRALLTERLTAAVKEIAAVFEKTVAEYEDRLERSEEEMLLDAVMKPEIRLHRADFLQPVVSKEKVLPEQQQWSPLADQENPEPPHIKEEQEETSSQELRS</sequence>
<reference evidence="2" key="1">
    <citation type="submission" date="2020-03" db="EMBL/GenBank/DDBJ databases">
        <authorList>
            <person name="Weist P."/>
        </authorList>
    </citation>
    <scope>NUCLEOTIDE SEQUENCE</scope>
</reference>
<comment type="caution">
    <text evidence="2">The sequence shown here is derived from an EMBL/GenBank/DDBJ whole genome shotgun (WGS) entry which is preliminary data.</text>
</comment>
<evidence type="ECO:0000313" key="2">
    <source>
        <dbReference type="EMBL" id="CAB1417100.1"/>
    </source>
</evidence>
<evidence type="ECO:0000256" key="1">
    <source>
        <dbReference type="SAM" id="MobiDB-lite"/>
    </source>
</evidence>
<keyword evidence="3" id="KW-1185">Reference proteome</keyword>
<protein>
    <submittedName>
        <fullName evidence="2">Uncharacterized protein</fullName>
    </submittedName>
</protein>
<evidence type="ECO:0000313" key="3">
    <source>
        <dbReference type="Proteomes" id="UP001153269"/>
    </source>
</evidence>
<dbReference type="EMBL" id="CADEAL010000245">
    <property type="protein sequence ID" value="CAB1417100.1"/>
    <property type="molecule type" value="Genomic_DNA"/>
</dbReference>
<proteinExistence type="predicted"/>